<evidence type="ECO:0008006" key="4">
    <source>
        <dbReference type="Google" id="ProtNLM"/>
    </source>
</evidence>
<dbReference type="HOGENOM" id="CLU_929571_0_0_10"/>
<feature type="transmembrane region" description="Helical" evidence="1">
    <location>
        <begin position="51"/>
        <end position="69"/>
    </location>
</feature>
<evidence type="ECO:0000313" key="2">
    <source>
        <dbReference type="EMBL" id="AEE12217.1"/>
    </source>
</evidence>
<feature type="transmembrane region" description="Helical" evidence="1">
    <location>
        <begin position="205"/>
        <end position="224"/>
    </location>
</feature>
<feature type="transmembrane region" description="Helical" evidence="1">
    <location>
        <begin position="81"/>
        <end position="100"/>
    </location>
</feature>
<keyword evidence="1" id="KW-1133">Transmembrane helix</keyword>
<dbReference type="RefSeq" id="WP_013759888.1">
    <property type="nucleotide sequence ID" value="NC_015501.1"/>
</dbReference>
<dbReference type="KEGG" id="pah:Poras_0263"/>
<keyword evidence="1" id="KW-0812">Transmembrane</keyword>
<feature type="transmembrane region" description="Helical" evidence="1">
    <location>
        <begin position="302"/>
        <end position="321"/>
    </location>
</feature>
<dbReference type="EMBL" id="CP002689">
    <property type="protein sequence ID" value="AEE12217.1"/>
    <property type="molecule type" value="Genomic_DNA"/>
</dbReference>
<evidence type="ECO:0000256" key="1">
    <source>
        <dbReference type="SAM" id="Phobius"/>
    </source>
</evidence>
<feature type="transmembrane region" description="Helical" evidence="1">
    <location>
        <begin position="266"/>
        <end position="282"/>
    </location>
</feature>
<feature type="transmembrane region" description="Helical" evidence="1">
    <location>
        <begin position="20"/>
        <end position="45"/>
    </location>
</feature>
<protein>
    <recommendedName>
        <fullName evidence="4">Transmembrane protein</fullName>
    </recommendedName>
</protein>
<dbReference type="Proteomes" id="UP000006545">
    <property type="component" value="Chromosome"/>
</dbReference>
<name>F4KM98_PORAD</name>
<keyword evidence="3" id="KW-1185">Reference proteome</keyword>
<sequence>MDRSTQSASLQPKLAWRQSLLSFLLVLCLMPLGHAFMILMELLIAPAALPYSAFGLGLLGLIIAVWGVFAKRDTPQTLCGLIGGLFLWTGWVEFLFMYYAQRFGAHPEIVNGVVTTTTTYVQGIAANPVLSIDGVPVQHMHDIKDIVVTRPEYLLMPATFGFWVSIMLLYIFNVRTGCNFMLWCQRVLLGKKRDLVVRSGMTRHPAMVTFMETMMLLWTCYLLLMFCYDPRFLGQSHPVTIAVGVGCFIGFFFIFRKQLARKQWGANIRMAIPGVIVLWTPVEILGRNNLFNEIWIAPLEHISEMIAILVTFILIGGYLAWHHKRSAQKVA</sequence>
<feature type="transmembrane region" description="Helical" evidence="1">
    <location>
        <begin position="160"/>
        <end position="184"/>
    </location>
</feature>
<dbReference type="OrthoDB" id="597398at2"/>
<organism evidence="2 3">
    <name type="scientific">Porphyromonas asaccharolytica (strain ATCC 25260 / DSM 20707 / BCRC 10618 / CCUG 7834 / JCM 6326 / LMG 13178 / VPI 4198 / B440)</name>
    <name type="common">Bacteroides asaccharolyticus</name>
    <dbReference type="NCBI Taxonomy" id="879243"/>
    <lineage>
        <taxon>Bacteria</taxon>
        <taxon>Pseudomonadati</taxon>
        <taxon>Bacteroidota</taxon>
        <taxon>Bacteroidia</taxon>
        <taxon>Bacteroidales</taxon>
        <taxon>Porphyromonadaceae</taxon>
        <taxon>Porphyromonas</taxon>
    </lineage>
</organism>
<gene>
    <name evidence="2" type="ordered locus">Poras_0263</name>
</gene>
<proteinExistence type="predicted"/>
<reference evidence="3" key="1">
    <citation type="submission" date="2011-04" db="EMBL/GenBank/DDBJ databases">
        <title>The complete genome of Porphyromonas asaccharolytica DSM 20707.</title>
        <authorList>
            <person name="Lucas S."/>
            <person name="Han J."/>
            <person name="Lapidus A."/>
            <person name="Bruce D."/>
            <person name="Goodwin L."/>
            <person name="Pitluck S."/>
            <person name="Peters L."/>
            <person name="Kyrpides N."/>
            <person name="Mavromatis K."/>
            <person name="Ivanova N."/>
            <person name="Ovchinnikova G."/>
            <person name="Pagani I."/>
            <person name="Lu M."/>
            <person name="Detter J.C."/>
            <person name="Tapia R."/>
            <person name="Han C."/>
            <person name="Land M."/>
            <person name="Hauser L."/>
            <person name="Markowitz V."/>
            <person name="Cheng J.-F."/>
            <person name="Hugenholtz P."/>
            <person name="Woyke T."/>
            <person name="Wu D."/>
            <person name="Gronow S."/>
            <person name="Wellnitz S."/>
            <person name="Brambilla E."/>
            <person name="Klenk H.-P."/>
            <person name="Eisen J.A."/>
        </authorList>
    </citation>
    <scope>NUCLEOTIDE SEQUENCE [LARGE SCALE GENOMIC DNA]</scope>
    <source>
        <strain evidence="3">ATCC 25260 / DSM 20707 / VPI 4198</strain>
    </source>
</reference>
<keyword evidence="1" id="KW-0472">Membrane</keyword>
<dbReference type="AlphaFoldDB" id="F4KM98"/>
<dbReference type="eggNOG" id="ENOG502ZB22">
    <property type="taxonomic scope" value="Bacteria"/>
</dbReference>
<feature type="transmembrane region" description="Helical" evidence="1">
    <location>
        <begin position="236"/>
        <end position="254"/>
    </location>
</feature>
<evidence type="ECO:0000313" key="3">
    <source>
        <dbReference type="Proteomes" id="UP000006545"/>
    </source>
</evidence>
<accession>F4KM98</accession>